<dbReference type="InterPro" id="IPR039774">
    <property type="entry name" value="Sin3-like"/>
</dbReference>
<feature type="region of interest" description="Disordered" evidence="1">
    <location>
        <begin position="286"/>
        <end position="336"/>
    </location>
</feature>
<feature type="region of interest" description="Disordered" evidence="1">
    <location>
        <begin position="223"/>
        <end position="260"/>
    </location>
</feature>
<dbReference type="PANTHER" id="PTHR12346:SF8">
    <property type="entry name" value="PAIRED AMPHIPATHIC HELIX PROTEIN SIN3-LIKE 2"/>
    <property type="match status" value="1"/>
</dbReference>
<evidence type="ECO:0000313" key="2">
    <source>
        <dbReference type="EMBL" id="GEX95440.1"/>
    </source>
</evidence>
<dbReference type="EMBL" id="BKCJ010141420">
    <property type="protein sequence ID" value="GEX95440.1"/>
    <property type="molecule type" value="Genomic_DNA"/>
</dbReference>
<dbReference type="GO" id="GO:0003714">
    <property type="term" value="F:transcription corepressor activity"/>
    <property type="evidence" value="ECO:0007669"/>
    <property type="project" value="InterPro"/>
</dbReference>
<name>A0A699HHM0_TANCI</name>
<feature type="compositionally biased region" description="Polar residues" evidence="1">
    <location>
        <begin position="316"/>
        <end position="333"/>
    </location>
</feature>
<dbReference type="AlphaFoldDB" id="A0A699HHM0"/>
<organism evidence="2">
    <name type="scientific">Tanacetum cinerariifolium</name>
    <name type="common">Dalmatian daisy</name>
    <name type="synonym">Chrysanthemum cinerariifolium</name>
    <dbReference type="NCBI Taxonomy" id="118510"/>
    <lineage>
        <taxon>Eukaryota</taxon>
        <taxon>Viridiplantae</taxon>
        <taxon>Streptophyta</taxon>
        <taxon>Embryophyta</taxon>
        <taxon>Tracheophyta</taxon>
        <taxon>Spermatophyta</taxon>
        <taxon>Magnoliopsida</taxon>
        <taxon>eudicotyledons</taxon>
        <taxon>Gunneridae</taxon>
        <taxon>Pentapetalae</taxon>
        <taxon>asterids</taxon>
        <taxon>campanulids</taxon>
        <taxon>Asterales</taxon>
        <taxon>Asteraceae</taxon>
        <taxon>Asteroideae</taxon>
        <taxon>Anthemideae</taxon>
        <taxon>Anthemidinae</taxon>
        <taxon>Tanacetum</taxon>
    </lineage>
</organism>
<dbReference type="GO" id="GO:0000785">
    <property type="term" value="C:chromatin"/>
    <property type="evidence" value="ECO:0007669"/>
    <property type="project" value="TreeGrafter"/>
</dbReference>
<gene>
    <name evidence="2" type="ORF">Tci_367415</name>
</gene>
<accession>A0A699HHM0</accession>
<reference evidence="2" key="1">
    <citation type="journal article" date="2019" name="Sci. Rep.">
        <title>Draft genome of Tanacetum cinerariifolium, the natural source of mosquito coil.</title>
        <authorList>
            <person name="Yamashiro T."/>
            <person name="Shiraishi A."/>
            <person name="Satake H."/>
            <person name="Nakayama K."/>
        </authorList>
    </citation>
    <scope>NUCLEOTIDE SEQUENCE</scope>
</reference>
<proteinExistence type="predicted"/>
<dbReference type="PANTHER" id="PTHR12346">
    <property type="entry name" value="SIN3B-RELATED"/>
    <property type="match status" value="1"/>
</dbReference>
<dbReference type="GO" id="GO:0000122">
    <property type="term" value="P:negative regulation of transcription by RNA polymerase II"/>
    <property type="evidence" value="ECO:0007669"/>
    <property type="project" value="TreeGrafter"/>
</dbReference>
<dbReference type="GO" id="GO:0000118">
    <property type="term" value="C:histone deacetylase complex"/>
    <property type="evidence" value="ECO:0007669"/>
    <property type="project" value="TreeGrafter"/>
</dbReference>
<feature type="compositionally biased region" description="Basic and acidic residues" evidence="1">
    <location>
        <begin position="405"/>
        <end position="427"/>
    </location>
</feature>
<sequence length="484" mass="54167">MLLEYVNLALKRVEELLNDINNRSVSLEGSICVEDHFSALNLHCIERLYGDHGLEVMEILLKSLSTALPVILIRMKQKQEEWIKCREDFNKIWADIYAKNHYKSLDHQSFYFKQPDSKDLSTKCLVAKIKERKEKSQKDDDVLYSVAVGSRHSIVPHLEYDLTDKDIHKDLFKIIKYLCEKVCSTKEQVNQVLKLWTTFLVPMLYVPSRPKNFDNVEDVEISTRDATRNEGESDGSPEADSFTFNNVKQGKPACNEDGSRVEKDVKNTFIRDKASAVGVVNDNVLPRSSTELSGRDATPRLRNVHDDGHEAKSNIDDVSSSQQGDTSRTSPVANGNFAKFEKEEGELSPNVYFNEADLAAYGDHNGSNAKAKNSMEIDADADDEDSKNVPEGGDDVSGSESTTDECSREYHEDGDRDDLDGKAKSKGEAEGIEDAKFIGADGTYSDHILLSAKPLAKRVASLLHDGGKKDCNVIYGNESVYMLF</sequence>
<feature type="region of interest" description="Disordered" evidence="1">
    <location>
        <begin position="376"/>
        <end position="427"/>
    </location>
</feature>
<feature type="compositionally biased region" description="Basic and acidic residues" evidence="1">
    <location>
        <begin position="293"/>
        <end position="315"/>
    </location>
</feature>
<protein>
    <submittedName>
        <fullName evidence="2">Paired amphipathic helix protein Sin3-like 2 isoform X3</fullName>
    </submittedName>
</protein>
<evidence type="ECO:0000256" key="1">
    <source>
        <dbReference type="SAM" id="MobiDB-lite"/>
    </source>
</evidence>
<comment type="caution">
    <text evidence="2">The sequence shown here is derived from an EMBL/GenBank/DDBJ whole genome shotgun (WGS) entry which is preliminary data.</text>
</comment>